<dbReference type="EMBL" id="VDGT01000001">
    <property type="protein sequence ID" value="TNM34594.1"/>
    <property type="molecule type" value="Genomic_DNA"/>
</dbReference>
<sequence>MASHRGPGAHRGPRPTGPGGRRTDPRRPEPRRGGRSPARPQEWFARQLLLVLSGQRPVTALLGHVRDPAYERLVRLAPLAPLRPTEGEPTPALRVVRGSRPSSAAIEACAVFSVGDRTRALAFRLEQRPGGWRCVAVELDTVP</sequence>
<evidence type="ECO:0000256" key="1">
    <source>
        <dbReference type="SAM" id="MobiDB-lite"/>
    </source>
</evidence>
<evidence type="ECO:0008006" key="4">
    <source>
        <dbReference type="Google" id="ProtNLM"/>
    </source>
</evidence>
<name>A0A5C4VF93_9ACTN</name>
<dbReference type="Pfam" id="PF20060">
    <property type="entry name" value="DUF6459"/>
    <property type="match status" value="1"/>
</dbReference>
<dbReference type="RefSeq" id="WP_139640342.1">
    <property type="nucleotide sequence ID" value="NZ_BAAAZS010000122.1"/>
</dbReference>
<protein>
    <recommendedName>
        <fullName evidence="4">Nuclear transport factor 2 family protein</fullName>
    </recommendedName>
</protein>
<reference evidence="2 3" key="1">
    <citation type="submission" date="2019-06" db="EMBL/GenBank/DDBJ databases">
        <title>Draft genome of Streptomyces sedi sp. JCM16909.</title>
        <authorList>
            <person name="Klykleung N."/>
            <person name="Tanasupawat S."/>
            <person name="Kudo T."/>
            <person name="Yuki M."/>
            <person name="Ohkuma M."/>
        </authorList>
    </citation>
    <scope>NUCLEOTIDE SEQUENCE [LARGE SCALE GENOMIC DNA]</scope>
    <source>
        <strain evidence="2 3">JCM 16909</strain>
    </source>
</reference>
<keyword evidence="3" id="KW-1185">Reference proteome</keyword>
<dbReference type="InterPro" id="IPR045596">
    <property type="entry name" value="DUF6459"/>
</dbReference>
<comment type="caution">
    <text evidence="2">The sequence shown here is derived from an EMBL/GenBank/DDBJ whole genome shotgun (WGS) entry which is preliminary data.</text>
</comment>
<proteinExistence type="predicted"/>
<feature type="region of interest" description="Disordered" evidence="1">
    <location>
        <begin position="1"/>
        <end position="41"/>
    </location>
</feature>
<accession>A0A5C4VF93</accession>
<dbReference type="AlphaFoldDB" id="A0A5C4VF93"/>
<evidence type="ECO:0000313" key="3">
    <source>
        <dbReference type="Proteomes" id="UP000311713"/>
    </source>
</evidence>
<gene>
    <name evidence="2" type="ORF">FH715_02770</name>
</gene>
<evidence type="ECO:0000313" key="2">
    <source>
        <dbReference type="EMBL" id="TNM34594.1"/>
    </source>
</evidence>
<feature type="compositionally biased region" description="Basic and acidic residues" evidence="1">
    <location>
        <begin position="21"/>
        <end position="32"/>
    </location>
</feature>
<dbReference type="Proteomes" id="UP000311713">
    <property type="component" value="Unassembled WGS sequence"/>
</dbReference>
<organism evidence="2 3">
    <name type="scientific">Streptomyces sedi</name>
    <dbReference type="NCBI Taxonomy" id="555059"/>
    <lineage>
        <taxon>Bacteria</taxon>
        <taxon>Bacillati</taxon>
        <taxon>Actinomycetota</taxon>
        <taxon>Actinomycetes</taxon>
        <taxon>Kitasatosporales</taxon>
        <taxon>Streptomycetaceae</taxon>
        <taxon>Streptomyces</taxon>
    </lineage>
</organism>
<dbReference type="OrthoDB" id="3218510at2"/>